<evidence type="ECO:0000256" key="5">
    <source>
        <dbReference type="ARBA" id="ARBA00022692"/>
    </source>
</evidence>
<dbReference type="HAMAP" id="MF_01398">
    <property type="entry name" value="ATP_synth_b_bprime"/>
    <property type="match status" value="1"/>
</dbReference>
<evidence type="ECO:0000256" key="4">
    <source>
        <dbReference type="ARBA" id="ARBA00022547"/>
    </source>
</evidence>
<dbReference type="SUPFAM" id="SSF81573">
    <property type="entry name" value="F1F0 ATP synthase subunit B, membrane domain"/>
    <property type="match status" value="1"/>
</dbReference>
<keyword evidence="6 13" id="KW-0375">Hydrogen ion transport</keyword>
<accession>A0ABS2DE62</accession>
<dbReference type="InterPro" id="IPR050059">
    <property type="entry name" value="ATP_synthase_B_chain"/>
</dbReference>
<dbReference type="InterPro" id="IPR028987">
    <property type="entry name" value="ATP_synth_B-like_membr_sf"/>
</dbReference>
<evidence type="ECO:0000256" key="6">
    <source>
        <dbReference type="ARBA" id="ARBA00022781"/>
    </source>
</evidence>
<evidence type="ECO:0000256" key="3">
    <source>
        <dbReference type="ARBA" id="ARBA00022475"/>
    </source>
</evidence>
<feature type="coiled-coil region" evidence="15">
    <location>
        <begin position="77"/>
        <end position="111"/>
    </location>
</feature>
<keyword evidence="2 13" id="KW-0813">Transport</keyword>
<dbReference type="RefSeq" id="WP_204202134.1">
    <property type="nucleotide sequence ID" value="NZ_JAFELM010000016.1"/>
</dbReference>
<keyword evidence="7 13" id="KW-1133">Transmembrane helix</keyword>
<protein>
    <recommendedName>
        <fullName evidence="13">ATP synthase subunit b</fullName>
    </recommendedName>
    <alternativeName>
        <fullName evidence="13">ATP synthase F(0) sector subunit b</fullName>
    </alternativeName>
    <alternativeName>
        <fullName evidence="13">ATPase subunit I</fullName>
    </alternativeName>
    <alternativeName>
        <fullName evidence="13">F-type ATPase subunit b</fullName>
        <shortName evidence="13">F-ATPase subunit b</shortName>
    </alternativeName>
</protein>
<dbReference type="PANTHER" id="PTHR33445:SF1">
    <property type="entry name" value="ATP SYNTHASE SUBUNIT B"/>
    <property type="match status" value="1"/>
</dbReference>
<sequence>MPEKCRWNSSKGVNNVPFNLDLFILGAEAAHGFELNIGDILYQLFIFLVLLALLRKFAFGPLMGIMKQREQHITSEIANAEQSNAEAKKLVEEQKEALKQSRFEAQTLIENAKKLAEDQKNSIILEARNEATRIKDAAVKEIQSEKDQAVAALREQVASLSVLIASKVIEKELNEQDQQKLINEYIQNVGEAR</sequence>
<comment type="function">
    <text evidence="13">Component of the F(0) channel, it forms part of the peripheral stalk, linking F(1) to F(0).</text>
</comment>
<comment type="similarity">
    <text evidence="1 13 14">Belongs to the ATPase B chain family.</text>
</comment>
<feature type="transmembrane region" description="Helical" evidence="13">
    <location>
        <begin position="40"/>
        <end position="59"/>
    </location>
</feature>
<evidence type="ECO:0000256" key="11">
    <source>
        <dbReference type="ARBA" id="ARBA00025198"/>
    </source>
</evidence>
<evidence type="ECO:0000256" key="13">
    <source>
        <dbReference type="HAMAP-Rule" id="MF_01398"/>
    </source>
</evidence>
<name>A0ABS2DE62_9BACI</name>
<keyword evidence="3 13" id="KW-1003">Cell membrane</keyword>
<evidence type="ECO:0000256" key="2">
    <source>
        <dbReference type="ARBA" id="ARBA00022448"/>
    </source>
</evidence>
<keyword evidence="17" id="KW-1185">Reference proteome</keyword>
<dbReference type="NCBIfam" id="TIGR01144">
    <property type="entry name" value="ATP_synt_b"/>
    <property type="match status" value="1"/>
</dbReference>
<keyword evidence="8 13" id="KW-0406">Ion transport</keyword>
<dbReference type="EMBL" id="JAFELM010000016">
    <property type="protein sequence ID" value="MBM6616747.1"/>
    <property type="molecule type" value="Genomic_DNA"/>
</dbReference>
<evidence type="ECO:0000256" key="9">
    <source>
        <dbReference type="ARBA" id="ARBA00023136"/>
    </source>
</evidence>
<keyword evidence="4 13" id="KW-0138">CF(0)</keyword>
<evidence type="ECO:0000256" key="15">
    <source>
        <dbReference type="SAM" id="Coils"/>
    </source>
</evidence>
<dbReference type="InterPro" id="IPR005864">
    <property type="entry name" value="ATP_synth_F0_bsu_bac"/>
</dbReference>
<dbReference type="Pfam" id="PF00430">
    <property type="entry name" value="ATP-synt_B"/>
    <property type="match status" value="1"/>
</dbReference>
<proteinExistence type="inferred from homology"/>
<evidence type="ECO:0000256" key="12">
    <source>
        <dbReference type="ARBA" id="ARBA00037847"/>
    </source>
</evidence>
<keyword evidence="9 13" id="KW-0472">Membrane</keyword>
<evidence type="ECO:0000313" key="17">
    <source>
        <dbReference type="Proteomes" id="UP001518925"/>
    </source>
</evidence>
<evidence type="ECO:0000256" key="14">
    <source>
        <dbReference type="RuleBase" id="RU003848"/>
    </source>
</evidence>
<evidence type="ECO:0000256" key="7">
    <source>
        <dbReference type="ARBA" id="ARBA00022989"/>
    </source>
</evidence>
<keyword evidence="5 13" id="KW-0812">Transmembrane</keyword>
<dbReference type="CDD" id="cd06503">
    <property type="entry name" value="ATP-synt_Fo_b"/>
    <property type="match status" value="1"/>
</dbReference>
<comment type="subunit">
    <text evidence="13">F-type ATPases have 2 components, F(1) - the catalytic core - and F(0) - the membrane proton channel. F(1) has five subunits: alpha(3), beta(3), gamma(1), delta(1), epsilon(1). F(0) has three main subunits: a(1), b(2) and c(10-14). The alpha and beta chains form an alternating ring which encloses part of the gamma chain. F(1) is attached to F(0) by a central stalk formed by the gamma and epsilon chains, while a peripheral stalk is formed by the delta and b chains.</text>
</comment>
<gene>
    <name evidence="13 16" type="primary">atpF</name>
    <name evidence="16" type="ORF">JR050_03510</name>
</gene>
<dbReference type="InterPro" id="IPR002146">
    <property type="entry name" value="ATP_synth_b/b'su_bac/chlpt"/>
</dbReference>
<evidence type="ECO:0000256" key="8">
    <source>
        <dbReference type="ARBA" id="ARBA00023065"/>
    </source>
</evidence>
<comment type="caution">
    <text evidence="16">The sequence shown here is derived from an EMBL/GenBank/DDBJ whole genome shotgun (WGS) entry which is preliminary data.</text>
</comment>
<keyword evidence="15" id="KW-0175">Coiled coil</keyword>
<comment type="subcellular location">
    <subcellularLocation>
        <location evidence="13">Cell membrane</location>
        <topology evidence="13">Single-pass membrane protein</topology>
    </subcellularLocation>
    <subcellularLocation>
        <location evidence="12">Endomembrane system</location>
        <topology evidence="12">Single-pass membrane protein</topology>
    </subcellularLocation>
</comment>
<evidence type="ECO:0000313" key="16">
    <source>
        <dbReference type="EMBL" id="MBM6616747.1"/>
    </source>
</evidence>
<evidence type="ECO:0000256" key="10">
    <source>
        <dbReference type="ARBA" id="ARBA00023310"/>
    </source>
</evidence>
<dbReference type="PANTHER" id="PTHR33445">
    <property type="entry name" value="ATP SYNTHASE SUBUNIT B', CHLOROPLASTIC"/>
    <property type="match status" value="1"/>
</dbReference>
<comment type="function">
    <text evidence="11 13">F(1)F(0) ATP synthase produces ATP from ADP in the presence of a proton or sodium gradient. F-type ATPases consist of two structural domains, F(1) containing the extramembraneous catalytic core and F(0) containing the membrane proton channel, linked together by a central stalk and a peripheral stalk. During catalysis, ATP synthesis in the catalytic domain of F(1) is coupled via a rotary mechanism of the central stalk subunits to proton translocation.</text>
</comment>
<evidence type="ECO:0000256" key="1">
    <source>
        <dbReference type="ARBA" id="ARBA00005513"/>
    </source>
</evidence>
<dbReference type="Proteomes" id="UP001518925">
    <property type="component" value="Unassembled WGS sequence"/>
</dbReference>
<keyword evidence="10 13" id="KW-0066">ATP synthesis</keyword>
<reference evidence="16 17" key="1">
    <citation type="submission" date="2021-02" db="EMBL/GenBank/DDBJ databases">
        <title>Bacillus sp. RD4P76, an endophyte from a halophyte.</title>
        <authorList>
            <person name="Sun J.-Q."/>
        </authorList>
    </citation>
    <scope>NUCLEOTIDE SEQUENCE [LARGE SCALE GENOMIC DNA]</scope>
    <source>
        <strain evidence="16 17">RD4P76</strain>
    </source>
</reference>
<organism evidence="16 17">
    <name type="scientific">Bacillus suaedaesalsae</name>
    <dbReference type="NCBI Taxonomy" id="2810349"/>
    <lineage>
        <taxon>Bacteria</taxon>
        <taxon>Bacillati</taxon>
        <taxon>Bacillota</taxon>
        <taxon>Bacilli</taxon>
        <taxon>Bacillales</taxon>
        <taxon>Bacillaceae</taxon>
        <taxon>Bacillus</taxon>
    </lineage>
</organism>